<dbReference type="GeneID" id="100486955"/>
<keyword evidence="3" id="KW-1185">Reference proteome</keyword>
<dbReference type="GO" id="GO:0035082">
    <property type="term" value="P:axoneme assembly"/>
    <property type="evidence" value="ECO:0000318"/>
    <property type="project" value="GO_Central"/>
</dbReference>
<organism evidence="3 4">
    <name type="scientific">Xenopus tropicalis</name>
    <name type="common">Western clawed frog</name>
    <name type="synonym">Silurana tropicalis</name>
    <dbReference type="NCBI Taxonomy" id="8364"/>
    <lineage>
        <taxon>Eukaryota</taxon>
        <taxon>Metazoa</taxon>
        <taxon>Chordata</taxon>
        <taxon>Craniata</taxon>
        <taxon>Vertebrata</taxon>
        <taxon>Euteleostomi</taxon>
        <taxon>Amphibia</taxon>
        <taxon>Batrachia</taxon>
        <taxon>Anura</taxon>
        <taxon>Pipoidea</taxon>
        <taxon>Pipidae</taxon>
        <taxon>Xenopodinae</taxon>
        <taxon>Xenopus</taxon>
        <taxon>Silurana</taxon>
    </lineage>
</organism>
<evidence type="ECO:0000256" key="2">
    <source>
        <dbReference type="SAM" id="MobiDB-lite"/>
    </source>
</evidence>
<gene>
    <name evidence="4 5" type="primary">ccdc40</name>
</gene>
<feature type="coiled-coil region" evidence="1">
    <location>
        <begin position="469"/>
        <end position="573"/>
    </location>
</feature>
<feature type="coiled-coil region" evidence="1">
    <location>
        <begin position="1029"/>
        <end position="1061"/>
    </location>
</feature>
<dbReference type="AGR" id="Xenbase:XB-GENE-986684"/>
<evidence type="ECO:0000313" key="4">
    <source>
        <dbReference type="RefSeq" id="XP_031750056.1"/>
    </source>
</evidence>
<evidence type="ECO:0000313" key="3">
    <source>
        <dbReference type="Proteomes" id="UP000008143"/>
    </source>
</evidence>
<evidence type="ECO:0000256" key="1">
    <source>
        <dbReference type="SAM" id="Coils"/>
    </source>
</evidence>
<dbReference type="GO" id="GO:0005929">
    <property type="term" value="C:cilium"/>
    <property type="evidence" value="ECO:0000318"/>
    <property type="project" value="GO_Central"/>
</dbReference>
<dbReference type="GO" id="GO:0060287">
    <property type="term" value="P:epithelial cilium movement involved in determination of left/right asymmetry"/>
    <property type="evidence" value="ECO:0000318"/>
    <property type="project" value="GO_Central"/>
</dbReference>
<dbReference type="InterPro" id="IPR037386">
    <property type="entry name" value="CCDC40"/>
</dbReference>
<feature type="coiled-coil region" evidence="1">
    <location>
        <begin position="268"/>
        <end position="330"/>
    </location>
</feature>
<reference evidence="4" key="1">
    <citation type="submission" date="2025-08" db="UniProtKB">
        <authorList>
            <consortium name="RefSeq"/>
        </authorList>
    </citation>
    <scope>IDENTIFICATION</scope>
    <source>
        <strain evidence="4">Nigerian</strain>
        <tissue evidence="4">Liver and blood</tissue>
    </source>
</reference>
<sequence length="1078" mass="123637">MSANGSPRSGAEDVPDTEEKPQATNNAAASEDISVAEGEQPLSPKASDTDEAMITSSHSAVPNYFGDITQRSALSQDMEQPEESGVVGSSSYSTFHQFAMQMGETDDEANNQDSDDPVGEEETAEEEKKEYDDKESELVVLDPDHPLMGRFQTALKTYLTKQIKSLDLELREMTESMKNNKKEREDLGMFLYGVQQELARLQMGLEKQHDKHSHVSVQRRQKEDELETIRNLYKKTHQITDTERKKVSSMQTEVENLALRLFYMENMNRDVRSDINVMKRAVQKAEMERLQAEVEKKKQDIFVDRLTCEVDRLREQIALYEAQVSAQREDTKAARETVAEACMEIEAIAVEKKQLIQQWNSSLIGMTRRDEAYAAIQEAFSLAQQELLSIDAEIEGCKKTITKEEERNEQLMLNRAESDAAMSKKQVAQSLTKQEALRLEFSTYARTLQETEQAINRVAVERSGYVNEITAMQKKIEKESQVKVNLEAQILAKLQEKMTSDKAAKYSSLLAAKLQKQTLELEINCSKVENETAQISLEINHSLSRMKALQKTLVDLDKNIEDTNDLISQSQNEITKRTLAIERKQATINLFSKQIEATIAQTGGKEVGPLEIQITALTKQIDECNSEIMSLQQYWLRLQTEMVNLTKQREEQDASVEMLRRELTILQQKKIRTENEIEQEKNEQKDIEHHMRNLKNDMVRLNMLLSKNSSTKEQLQQNNQLMESEFMRSLREAERESIEMQENLRNLQEEKERILHSLVETDPRSGAEDVPDTEEKPQATNNAAASEDISVAEGEQPLSPKASDTDEAMITSSHSAVPNYFGDITQRSALSQDMEQLEESGETGVVGSSSYSTFHQFAMQMGETDDEANNQDSDDPVGEEETAEEEEEKKEYDDKESELVVLDPDHPLMGRFQTALKTYLTKQIKSLDLELREMTESMKNNKKEREDLGMFLYGVQQELARLQMGLEKQHDKHSHVSVQRRQKEDELETIRNLYKKTHQITDTERKKVSSMQTEVENLALRLFYMENMNRDVRSDINVMKRAVQKAEMERLQAEVEKKKQISRNGHKMHLLILAWNSH</sequence>
<dbReference type="AlphaFoldDB" id="A0A8J1J000"/>
<dbReference type="OrthoDB" id="188741at2759"/>
<feature type="compositionally biased region" description="Basic and acidic residues" evidence="2">
    <location>
        <begin position="759"/>
        <end position="777"/>
    </location>
</feature>
<accession>A0A8J1J000</accession>
<dbReference type="KEGG" id="xtr:100486955"/>
<dbReference type="PANTHER" id="PTHR16275:SF8">
    <property type="entry name" value="COILED-COIL DOMAIN-CONTAINING PROTEIN 40"/>
    <property type="match status" value="1"/>
</dbReference>
<proteinExistence type="predicted"/>
<feature type="coiled-coil region" evidence="1">
    <location>
        <begin position="642"/>
        <end position="757"/>
    </location>
</feature>
<dbReference type="GO" id="GO:0005737">
    <property type="term" value="C:cytoplasm"/>
    <property type="evidence" value="ECO:0000318"/>
    <property type="project" value="GO_Central"/>
</dbReference>
<feature type="region of interest" description="Disordered" evidence="2">
    <location>
        <begin position="759"/>
        <end position="808"/>
    </location>
</feature>
<evidence type="ECO:0000313" key="5">
    <source>
        <dbReference type="Xenbase" id="XB-GENE-986684"/>
    </source>
</evidence>
<dbReference type="Proteomes" id="UP000008143">
    <property type="component" value="Chromosome 10"/>
</dbReference>
<name>A0A8J1J000_XENTR</name>
<feature type="compositionally biased region" description="Acidic residues" evidence="2">
    <location>
        <begin position="863"/>
        <end position="888"/>
    </location>
</feature>
<dbReference type="FunFam" id="1.10.287.1490:FF:000063">
    <property type="entry name" value="Viral A-type inclusion protein, putative"/>
    <property type="match status" value="1"/>
</dbReference>
<dbReference type="Xenbase" id="XB-GENE-986684">
    <property type="gene designation" value="ccdc40"/>
</dbReference>
<dbReference type="CTD" id="55036"/>
<dbReference type="RefSeq" id="XP_031750056.1">
    <property type="nucleotide sequence ID" value="XM_031894196.1"/>
</dbReference>
<dbReference type="PANTHER" id="PTHR16275">
    <property type="entry name" value="COILED-COIL DOMAIN-CONTAINING PROTEIN 40"/>
    <property type="match status" value="1"/>
</dbReference>
<keyword evidence="1" id="KW-0175">Coiled coil</keyword>
<feature type="region of interest" description="Disordered" evidence="2">
    <location>
        <begin position="863"/>
        <end position="897"/>
    </location>
</feature>
<feature type="region of interest" description="Disordered" evidence="2">
    <location>
        <begin position="1"/>
        <end position="64"/>
    </location>
</feature>
<protein>
    <submittedName>
        <fullName evidence="4">Coiled-coil domain-containing protein 40</fullName>
    </submittedName>
</protein>
<feature type="compositionally biased region" description="Acidic residues" evidence="2">
    <location>
        <begin position="104"/>
        <end position="125"/>
    </location>
</feature>
<dbReference type="GO" id="GO:0001947">
    <property type="term" value="P:heart looping"/>
    <property type="evidence" value="ECO:0000318"/>
    <property type="project" value="GO_Central"/>
</dbReference>
<feature type="region of interest" description="Disordered" evidence="2">
    <location>
        <begin position="104"/>
        <end position="136"/>
    </location>
</feature>
<dbReference type="GO" id="GO:0005576">
    <property type="term" value="C:extracellular region"/>
    <property type="evidence" value="ECO:0007669"/>
    <property type="project" value="GOC"/>
</dbReference>
<dbReference type="Pfam" id="PF08647">
    <property type="entry name" value="BRE1"/>
    <property type="match status" value="1"/>
</dbReference>